<dbReference type="AlphaFoldDB" id="A0A0M2NWB4"/>
<gene>
    <name evidence="3" type="ORF">UF66_1881</name>
</gene>
<proteinExistence type="predicted"/>
<evidence type="ECO:0000256" key="2">
    <source>
        <dbReference type="SAM" id="Phobius"/>
    </source>
</evidence>
<protein>
    <recommendedName>
        <fullName evidence="5">Permease</fullName>
    </recommendedName>
</protein>
<reference evidence="3 4" key="1">
    <citation type="submission" date="2015-03" db="EMBL/GenBank/DDBJ databases">
        <title>Genome Assembly of Staphylococcus cohnii subsp. cohnii strain G22B2.</title>
        <authorList>
            <person name="Nair G."/>
            <person name="Kaur G."/>
            <person name="Khatri I."/>
            <person name="Singh N.K."/>
            <person name="Sathyabama S."/>
            <person name="Maurya S.K."/>
            <person name="Subramanian S."/>
            <person name="Agrewala J.N."/>
            <person name="Mayilraj S."/>
        </authorList>
    </citation>
    <scope>NUCLEOTIDE SEQUENCE [LARGE SCALE GENOMIC DNA]</scope>
    <source>
        <strain evidence="3 4">G22B2</strain>
    </source>
</reference>
<evidence type="ECO:0000256" key="1">
    <source>
        <dbReference type="SAM" id="MobiDB-lite"/>
    </source>
</evidence>
<keyword evidence="2" id="KW-0472">Membrane</keyword>
<dbReference type="PATRIC" id="fig|74704.6.peg.1927"/>
<sequence>MTIFDLPNFLWITVVAVIVVTLFCTLVLNKWFAPAILTFVILAIAAFLIPNFENITYEPLLGFAAFMAVLSLIMSFLIWYFTRDFRRKRREKKALKEMKKRGISPEDEAHEFKRRK</sequence>
<accession>A0A0M2NWB4</accession>
<feature type="transmembrane region" description="Helical" evidence="2">
    <location>
        <begin position="31"/>
        <end position="49"/>
    </location>
</feature>
<dbReference type="SUPFAM" id="SSF82866">
    <property type="entry name" value="Multidrug efflux transporter AcrB transmembrane domain"/>
    <property type="match status" value="1"/>
</dbReference>
<dbReference type="Proteomes" id="UP000034455">
    <property type="component" value="Unassembled WGS sequence"/>
</dbReference>
<keyword evidence="2" id="KW-0812">Transmembrane</keyword>
<organism evidence="3 4">
    <name type="scientific">Staphylococcus cohnii subsp. cohnii</name>
    <dbReference type="NCBI Taxonomy" id="74704"/>
    <lineage>
        <taxon>Bacteria</taxon>
        <taxon>Bacillati</taxon>
        <taxon>Bacillota</taxon>
        <taxon>Bacilli</taxon>
        <taxon>Bacillales</taxon>
        <taxon>Staphylococcaceae</taxon>
        <taxon>Staphylococcus</taxon>
        <taxon>Staphylococcus cohnii species complex</taxon>
    </lineage>
</organism>
<comment type="caution">
    <text evidence="3">The sequence shown here is derived from an EMBL/GenBank/DDBJ whole genome shotgun (WGS) entry which is preliminary data.</text>
</comment>
<dbReference type="GeneID" id="58097613"/>
<keyword evidence="2" id="KW-1133">Transmembrane helix</keyword>
<evidence type="ECO:0000313" key="3">
    <source>
        <dbReference type="EMBL" id="KKI62814.1"/>
    </source>
</evidence>
<dbReference type="RefSeq" id="WP_019468768.1">
    <property type="nucleotide sequence ID" value="NZ_BKAS01000020.1"/>
</dbReference>
<dbReference type="EMBL" id="LAKJ01000030">
    <property type="protein sequence ID" value="KKI62814.1"/>
    <property type="molecule type" value="Genomic_DNA"/>
</dbReference>
<name>A0A0M2NWB4_STACC</name>
<feature type="transmembrane region" description="Helical" evidence="2">
    <location>
        <begin position="61"/>
        <end position="82"/>
    </location>
</feature>
<feature type="transmembrane region" description="Helical" evidence="2">
    <location>
        <begin position="6"/>
        <end position="24"/>
    </location>
</feature>
<evidence type="ECO:0008006" key="5">
    <source>
        <dbReference type="Google" id="ProtNLM"/>
    </source>
</evidence>
<evidence type="ECO:0000313" key="4">
    <source>
        <dbReference type="Proteomes" id="UP000034455"/>
    </source>
</evidence>
<feature type="region of interest" description="Disordered" evidence="1">
    <location>
        <begin position="96"/>
        <end position="116"/>
    </location>
</feature>